<comment type="caution">
    <text evidence="1">The sequence shown here is derived from an EMBL/GenBank/DDBJ whole genome shotgun (WGS) entry which is preliminary data.</text>
</comment>
<protein>
    <submittedName>
        <fullName evidence="1">Uncharacterized protein</fullName>
    </submittedName>
</protein>
<dbReference type="Proteomes" id="UP001552521">
    <property type="component" value="Unassembled WGS sequence"/>
</dbReference>
<evidence type="ECO:0000313" key="1">
    <source>
        <dbReference type="EMBL" id="MEV4682158.1"/>
    </source>
</evidence>
<sequence length="101" mass="10612">MSWASWTTRDVYTGRGGALTEETGVMTGNLTVHTTWADDTAQVALQFTGATDWFTMAGSPTPCPSEEASRALHDAVVQAVRNGGGAVVPAWAPQEGRTTGQ</sequence>
<organism evidence="1 2">
    <name type="scientific">Streptomyces kurssanovii</name>
    <dbReference type="NCBI Taxonomy" id="67312"/>
    <lineage>
        <taxon>Bacteria</taxon>
        <taxon>Bacillati</taxon>
        <taxon>Actinomycetota</taxon>
        <taxon>Actinomycetes</taxon>
        <taxon>Kitasatosporales</taxon>
        <taxon>Streptomycetaceae</taxon>
        <taxon>Streptomyces</taxon>
    </lineage>
</organism>
<accession>A0ABV3HVN9</accession>
<gene>
    <name evidence="1" type="ORF">AB0K36_15430</name>
</gene>
<keyword evidence="2" id="KW-1185">Reference proteome</keyword>
<dbReference type="EMBL" id="JBFAQK010000018">
    <property type="protein sequence ID" value="MEV4682158.1"/>
    <property type="molecule type" value="Genomic_DNA"/>
</dbReference>
<evidence type="ECO:0000313" key="2">
    <source>
        <dbReference type="Proteomes" id="UP001552521"/>
    </source>
</evidence>
<dbReference type="RefSeq" id="WP_364593636.1">
    <property type="nucleotide sequence ID" value="NZ_JBFAQK010000018.1"/>
</dbReference>
<proteinExistence type="predicted"/>
<reference evidence="1 2" key="1">
    <citation type="submission" date="2024-06" db="EMBL/GenBank/DDBJ databases">
        <title>The Natural Products Discovery Center: Release of the First 8490 Sequenced Strains for Exploring Actinobacteria Biosynthetic Diversity.</title>
        <authorList>
            <person name="Kalkreuter E."/>
            <person name="Kautsar S.A."/>
            <person name="Yang D."/>
            <person name="Bader C.D."/>
            <person name="Teijaro C.N."/>
            <person name="Fluegel L."/>
            <person name="Davis C.M."/>
            <person name="Simpson J.R."/>
            <person name="Lauterbach L."/>
            <person name="Steele A.D."/>
            <person name="Gui C."/>
            <person name="Meng S."/>
            <person name="Li G."/>
            <person name="Viehrig K."/>
            <person name="Ye F."/>
            <person name="Su P."/>
            <person name="Kiefer A.F."/>
            <person name="Nichols A."/>
            <person name="Cepeda A.J."/>
            <person name="Yan W."/>
            <person name="Fan B."/>
            <person name="Jiang Y."/>
            <person name="Adhikari A."/>
            <person name="Zheng C.-J."/>
            <person name="Schuster L."/>
            <person name="Cowan T.M."/>
            <person name="Smanski M.J."/>
            <person name="Chevrette M.G."/>
            <person name="De Carvalho L.P.S."/>
            <person name="Shen B."/>
        </authorList>
    </citation>
    <scope>NUCLEOTIDE SEQUENCE [LARGE SCALE GENOMIC DNA]</scope>
    <source>
        <strain evidence="1 2">NPDC049344</strain>
    </source>
</reference>
<name>A0ABV3HVN9_9ACTN</name>